<evidence type="ECO:0000313" key="1">
    <source>
        <dbReference type="EMBL" id="KHO66289.1"/>
    </source>
</evidence>
<sequence>MDLFSFPMQRGRLSLQVFRLIPRAIMLSIKMGLLMDWRLTDIRDFLISWLRDGLSQRSGLSRL</sequence>
<accession>A0A0B3C012</accession>
<dbReference type="Proteomes" id="UP000030980">
    <property type="component" value="Unassembled WGS sequence"/>
</dbReference>
<dbReference type="EMBL" id="JTAK01000001">
    <property type="protein sequence ID" value="KHO66289.1"/>
    <property type="molecule type" value="Genomic_DNA"/>
</dbReference>
<proteinExistence type="predicted"/>
<comment type="caution">
    <text evidence="1">The sequence shown here is derived from an EMBL/GenBank/DDBJ whole genome shotgun (WGS) entry which is preliminary data.</text>
</comment>
<reference evidence="1 2" key="1">
    <citation type="submission" date="2014-11" db="EMBL/GenBank/DDBJ databases">
        <title>Genome sequence of Pseudomonas tuomuerensis JCM 14085.</title>
        <authorList>
            <person name="Shin S.-K."/>
            <person name="Yi H."/>
        </authorList>
    </citation>
    <scope>NUCLEOTIDE SEQUENCE [LARGE SCALE GENOMIC DNA]</scope>
    <source>
        <strain evidence="1 2">JCM 14085</strain>
    </source>
</reference>
<keyword evidence="2" id="KW-1185">Reference proteome</keyword>
<organism evidence="1 2">
    <name type="scientific">Pseudomonas flexibilis</name>
    <dbReference type="NCBI Taxonomy" id="706570"/>
    <lineage>
        <taxon>Bacteria</taxon>
        <taxon>Pseudomonadati</taxon>
        <taxon>Pseudomonadota</taxon>
        <taxon>Gammaproteobacteria</taxon>
        <taxon>Pseudomonadales</taxon>
        <taxon>Pseudomonadaceae</taxon>
        <taxon>Pseudomonas</taxon>
    </lineage>
</organism>
<name>A0A0B3C012_9PSED</name>
<dbReference type="AlphaFoldDB" id="A0A0B3C012"/>
<gene>
    <name evidence="1" type="ORF">PT85_01555</name>
</gene>
<evidence type="ECO:0000313" key="2">
    <source>
        <dbReference type="Proteomes" id="UP000030980"/>
    </source>
</evidence>
<protein>
    <submittedName>
        <fullName evidence="1">Uncharacterized protein</fullName>
    </submittedName>
</protein>